<gene>
    <name evidence="2" type="ORF">PV09_09803</name>
</gene>
<dbReference type="Proteomes" id="UP000053259">
    <property type="component" value="Unassembled WGS sequence"/>
</dbReference>
<dbReference type="AlphaFoldDB" id="A0A0D1ZV18"/>
<dbReference type="HOGENOM" id="CLU_491081_0_0_1"/>
<accession>A0A0D1ZV18</accession>
<dbReference type="RefSeq" id="XP_016208227.1">
    <property type="nucleotide sequence ID" value="XM_016363945.1"/>
</dbReference>
<organism evidence="2 3">
    <name type="scientific">Verruconis gallopava</name>
    <dbReference type="NCBI Taxonomy" id="253628"/>
    <lineage>
        <taxon>Eukaryota</taxon>
        <taxon>Fungi</taxon>
        <taxon>Dikarya</taxon>
        <taxon>Ascomycota</taxon>
        <taxon>Pezizomycotina</taxon>
        <taxon>Dothideomycetes</taxon>
        <taxon>Pleosporomycetidae</taxon>
        <taxon>Venturiales</taxon>
        <taxon>Sympoventuriaceae</taxon>
        <taxon>Verruconis</taxon>
    </lineage>
</organism>
<evidence type="ECO:0000313" key="3">
    <source>
        <dbReference type="Proteomes" id="UP000053259"/>
    </source>
</evidence>
<dbReference type="GeneID" id="27317776"/>
<sequence>MPPCKRQPTLMVDICASCSRLKATLDHPTNAAAWVQDPDDASKKYLIARSVDAAINFAVQERSVQEVTTIAKRTNVTKASTQTTRSSRKRKADTIDEIELIQALVESSSQEDAPLDTAPEKASDDATPGNTTLEAETPVDHNKDLDGAPASEPEPDEPIQDATPEKLQSVTNVNATRERKKRQKRNDDLSSILDGIGDRFRQMQSSPKNIRMFDTQWSDIKRFVLDQNDLYETHGAQLPQIFDAAWNVGGAALFIEWKKILTYWRATSRDSQPNPTFPVLPVHGCVEETPQSSLPPSAQSESSLNTSTEAKLSSLHLARQKLKAAYQEFTASSASSQLQKTVYRNAIADIYAHYIDIQKQLADPDIQSGLDDSLAPATLLTQGSKQVASSSKIELFRAAHPGVDPPATRDDQSIAGKHWRSLGKVIEQGKRWYTLRQEWGPASLILWPSQSMSHSSLERLPQPLFTLLHHLVSRFRPNRLDLAAPFMAMFRQIATSQTPPTGFNHIERLSEDEIRAIAMDWSPNPSWLIESGEDRIVELSHPNRSVNDSEDEEIM</sequence>
<feature type="region of interest" description="Disordered" evidence="1">
    <location>
        <begin position="104"/>
        <end position="190"/>
    </location>
</feature>
<dbReference type="EMBL" id="KN847727">
    <property type="protein sequence ID" value="KIV98357.1"/>
    <property type="molecule type" value="Genomic_DNA"/>
</dbReference>
<name>A0A0D1ZV18_9PEZI</name>
<dbReference type="VEuPathDB" id="FungiDB:PV09_09803"/>
<dbReference type="InParanoid" id="A0A0D1ZV18"/>
<keyword evidence="3" id="KW-1185">Reference proteome</keyword>
<evidence type="ECO:0000256" key="1">
    <source>
        <dbReference type="SAM" id="MobiDB-lite"/>
    </source>
</evidence>
<feature type="compositionally biased region" description="Polar residues" evidence="1">
    <location>
        <begin position="166"/>
        <end position="175"/>
    </location>
</feature>
<evidence type="ECO:0000313" key="2">
    <source>
        <dbReference type="EMBL" id="KIV98357.1"/>
    </source>
</evidence>
<reference evidence="2 3" key="1">
    <citation type="submission" date="2015-01" db="EMBL/GenBank/DDBJ databases">
        <title>The Genome Sequence of Ochroconis gallopava CBS43764.</title>
        <authorList>
            <consortium name="The Broad Institute Genomics Platform"/>
            <person name="Cuomo C."/>
            <person name="de Hoog S."/>
            <person name="Gorbushina A."/>
            <person name="Stielow B."/>
            <person name="Teixiera M."/>
            <person name="Abouelleil A."/>
            <person name="Chapman S.B."/>
            <person name="Priest M."/>
            <person name="Young S.K."/>
            <person name="Wortman J."/>
            <person name="Nusbaum C."/>
            <person name="Birren B."/>
        </authorList>
    </citation>
    <scope>NUCLEOTIDE SEQUENCE [LARGE SCALE GENOMIC DNA]</scope>
    <source>
        <strain evidence="2 3">CBS 43764</strain>
    </source>
</reference>
<proteinExistence type="predicted"/>
<protein>
    <submittedName>
        <fullName evidence="2">Uncharacterized protein</fullName>
    </submittedName>
</protein>